<organism evidence="1 2">
    <name type="scientific">Oedothorax gibbosus</name>
    <dbReference type="NCBI Taxonomy" id="931172"/>
    <lineage>
        <taxon>Eukaryota</taxon>
        <taxon>Metazoa</taxon>
        <taxon>Ecdysozoa</taxon>
        <taxon>Arthropoda</taxon>
        <taxon>Chelicerata</taxon>
        <taxon>Arachnida</taxon>
        <taxon>Araneae</taxon>
        <taxon>Araneomorphae</taxon>
        <taxon>Entelegynae</taxon>
        <taxon>Araneoidea</taxon>
        <taxon>Linyphiidae</taxon>
        <taxon>Erigoninae</taxon>
        <taxon>Oedothorax</taxon>
    </lineage>
</organism>
<dbReference type="InterPro" id="IPR036397">
    <property type="entry name" value="RNaseH_sf"/>
</dbReference>
<evidence type="ECO:0000313" key="1">
    <source>
        <dbReference type="EMBL" id="KAG8186936.1"/>
    </source>
</evidence>
<dbReference type="GO" id="GO:0003676">
    <property type="term" value="F:nucleic acid binding"/>
    <property type="evidence" value="ECO:0007669"/>
    <property type="project" value="InterPro"/>
</dbReference>
<name>A0AAV6URJ1_9ARAC</name>
<dbReference type="EMBL" id="JAFNEN010000284">
    <property type="protein sequence ID" value="KAG8186936.1"/>
    <property type="molecule type" value="Genomic_DNA"/>
</dbReference>
<dbReference type="AlphaFoldDB" id="A0AAV6URJ1"/>
<dbReference type="Proteomes" id="UP000827092">
    <property type="component" value="Unassembled WGS sequence"/>
</dbReference>
<evidence type="ECO:0000313" key="2">
    <source>
        <dbReference type="Proteomes" id="UP000827092"/>
    </source>
</evidence>
<protein>
    <submittedName>
        <fullName evidence="1">Uncharacterized protein</fullName>
    </submittedName>
</protein>
<accession>A0AAV6URJ1</accession>
<comment type="caution">
    <text evidence="1">The sequence shown here is derived from an EMBL/GenBank/DDBJ whole genome shotgun (WGS) entry which is preliminary data.</text>
</comment>
<reference evidence="1 2" key="1">
    <citation type="journal article" date="2022" name="Nat. Ecol. Evol.">
        <title>A masculinizing supergene underlies an exaggerated male reproductive morph in a spider.</title>
        <authorList>
            <person name="Hendrickx F."/>
            <person name="De Corte Z."/>
            <person name="Sonet G."/>
            <person name="Van Belleghem S.M."/>
            <person name="Kostlbacher S."/>
            <person name="Vangestel C."/>
        </authorList>
    </citation>
    <scope>NUCLEOTIDE SEQUENCE [LARGE SCALE GENOMIC DNA]</scope>
    <source>
        <strain evidence="1">W744_W776</strain>
    </source>
</reference>
<gene>
    <name evidence="1" type="ORF">JTE90_000406</name>
</gene>
<sequence>MSSHTCATANPASSDNSSCICHDVHSSSDESRFQMFHADGRHRAWRTPHEAMDPACQVGAVQAGGLSVIVWGAFLWHGMGPLVVLDATLTDALDVRLMAVNPQPTNRPQLAAALQDVWCQLPPDVFQSLADSLPRRIVALRRARGDPIPDIRCVTHEFCSVSV</sequence>
<proteinExistence type="predicted"/>
<dbReference type="Gene3D" id="3.30.420.10">
    <property type="entry name" value="Ribonuclease H-like superfamily/Ribonuclease H"/>
    <property type="match status" value="1"/>
</dbReference>
<keyword evidence="2" id="KW-1185">Reference proteome</keyword>